<dbReference type="PANTHER" id="PTHR11639:SF134">
    <property type="entry name" value="PROTEIN S100-A1-RELATED"/>
    <property type="match status" value="1"/>
</dbReference>
<dbReference type="InterPro" id="IPR013787">
    <property type="entry name" value="S100_Ca-bd_sub"/>
</dbReference>
<dbReference type="AlphaFoldDB" id="A0AAV2MCU1"/>
<dbReference type="InterPro" id="IPR011992">
    <property type="entry name" value="EF-hand-dom_pair"/>
</dbReference>
<evidence type="ECO:0000259" key="2">
    <source>
        <dbReference type="SMART" id="SM01394"/>
    </source>
</evidence>
<dbReference type="PANTHER" id="PTHR11639">
    <property type="entry name" value="S100 CALCIUM-BINDING PROTEIN"/>
    <property type="match status" value="1"/>
</dbReference>
<feature type="domain" description="S100/CaBP-9k-type calcium binding subdomain" evidence="2">
    <location>
        <begin position="43"/>
        <end position="83"/>
    </location>
</feature>
<organism evidence="3 4">
    <name type="scientific">Knipowitschia caucasica</name>
    <name type="common">Caucasian dwarf goby</name>
    <name type="synonym">Pomatoschistus caucasicus</name>
    <dbReference type="NCBI Taxonomy" id="637954"/>
    <lineage>
        <taxon>Eukaryota</taxon>
        <taxon>Metazoa</taxon>
        <taxon>Chordata</taxon>
        <taxon>Craniata</taxon>
        <taxon>Vertebrata</taxon>
        <taxon>Euteleostomi</taxon>
        <taxon>Actinopterygii</taxon>
        <taxon>Neopterygii</taxon>
        <taxon>Teleostei</taxon>
        <taxon>Neoteleostei</taxon>
        <taxon>Acanthomorphata</taxon>
        <taxon>Gobiaria</taxon>
        <taxon>Gobiiformes</taxon>
        <taxon>Gobioidei</taxon>
        <taxon>Gobiidae</taxon>
        <taxon>Gobiinae</taxon>
        <taxon>Knipowitschia</taxon>
    </lineage>
</organism>
<gene>
    <name evidence="3" type="ORF">KC01_LOCUS37570</name>
</gene>
<name>A0AAV2MCU1_KNICA</name>
<sequence length="106" mass="12388">MSPLISQQSVRKKVPRAPFTGLLLFFNKFPEICSHIFTMSTELEKCMESLIDIFHRYAKEDEGNLSKKEFKKLIEAELPNFLQAQQNPNLVNEMMKDLDQNKDHKS</sequence>
<comment type="similarity">
    <text evidence="1">Belongs to the S-100 family.</text>
</comment>
<dbReference type="GO" id="GO:0005615">
    <property type="term" value="C:extracellular space"/>
    <property type="evidence" value="ECO:0007669"/>
    <property type="project" value="TreeGrafter"/>
</dbReference>
<dbReference type="CDD" id="cd00213">
    <property type="entry name" value="S-100"/>
    <property type="match status" value="1"/>
</dbReference>
<dbReference type="SUPFAM" id="SSF47473">
    <property type="entry name" value="EF-hand"/>
    <property type="match status" value="1"/>
</dbReference>
<dbReference type="GO" id="GO:0046914">
    <property type="term" value="F:transition metal ion binding"/>
    <property type="evidence" value="ECO:0007669"/>
    <property type="project" value="InterPro"/>
</dbReference>
<evidence type="ECO:0000313" key="3">
    <source>
        <dbReference type="EMBL" id="CAL1611091.1"/>
    </source>
</evidence>
<evidence type="ECO:0000256" key="1">
    <source>
        <dbReference type="ARBA" id="ARBA00007323"/>
    </source>
</evidence>
<dbReference type="InterPro" id="IPR034325">
    <property type="entry name" value="S-100_dom"/>
</dbReference>
<dbReference type="Proteomes" id="UP001497482">
    <property type="component" value="Chromosome 7"/>
</dbReference>
<dbReference type="Pfam" id="PF01023">
    <property type="entry name" value="S_100"/>
    <property type="match status" value="1"/>
</dbReference>
<dbReference type="EMBL" id="OZ035829">
    <property type="protein sequence ID" value="CAL1611091.1"/>
    <property type="molecule type" value="Genomic_DNA"/>
</dbReference>
<proteinExistence type="inferred from homology"/>
<dbReference type="GO" id="GO:0005509">
    <property type="term" value="F:calcium ion binding"/>
    <property type="evidence" value="ECO:0007669"/>
    <property type="project" value="TreeGrafter"/>
</dbReference>
<dbReference type="GO" id="GO:0005737">
    <property type="term" value="C:cytoplasm"/>
    <property type="evidence" value="ECO:0007669"/>
    <property type="project" value="TreeGrafter"/>
</dbReference>
<accession>A0AAV2MCU1</accession>
<dbReference type="SMART" id="SM01394">
    <property type="entry name" value="S_100"/>
    <property type="match status" value="1"/>
</dbReference>
<dbReference type="Gene3D" id="1.10.238.10">
    <property type="entry name" value="EF-hand"/>
    <property type="match status" value="1"/>
</dbReference>
<keyword evidence="4" id="KW-1185">Reference proteome</keyword>
<reference evidence="3 4" key="1">
    <citation type="submission" date="2024-04" db="EMBL/GenBank/DDBJ databases">
        <authorList>
            <person name="Waldvogel A.-M."/>
            <person name="Schoenle A."/>
        </authorList>
    </citation>
    <scope>NUCLEOTIDE SEQUENCE [LARGE SCALE GENOMIC DNA]</scope>
</reference>
<protein>
    <recommendedName>
        <fullName evidence="2">S100/CaBP-9k-type calcium binding subdomain domain-containing protein</fullName>
    </recommendedName>
</protein>
<evidence type="ECO:0000313" key="4">
    <source>
        <dbReference type="Proteomes" id="UP001497482"/>
    </source>
</evidence>
<dbReference type="GO" id="GO:0048306">
    <property type="term" value="F:calcium-dependent protein binding"/>
    <property type="evidence" value="ECO:0007669"/>
    <property type="project" value="TreeGrafter"/>
</dbReference>